<gene>
    <name evidence="1" type="ORF">COEREDRAFT_85955</name>
</gene>
<accession>A0A2G5BG46</accession>
<protein>
    <submittedName>
        <fullName evidence="1">Uncharacterized protein</fullName>
    </submittedName>
</protein>
<name>A0A2G5BG46_COERN</name>
<dbReference type="AlphaFoldDB" id="A0A2G5BG46"/>
<evidence type="ECO:0000313" key="2">
    <source>
        <dbReference type="Proteomes" id="UP000242474"/>
    </source>
</evidence>
<reference evidence="1 2" key="1">
    <citation type="journal article" date="2015" name="Genome Biol. Evol.">
        <title>Phylogenomic analyses indicate that early fungi evolved digesting cell walls of algal ancestors of land plants.</title>
        <authorList>
            <person name="Chang Y."/>
            <person name="Wang S."/>
            <person name="Sekimoto S."/>
            <person name="Aerts A.L."/>
            <person name="Choi C."/>
            <person name="Clum A."/>
            <person name="LaButti K.M."/>
            <person name="Lindquist E.A."/>
            <person name="Yee Ngan C."/>
            <person name="Ohm R.A."/>
            <person name="Salamov A.A."/>
            <person name="Grigoriev I.V."/>
            <person name="Spatafora J.W."/>
            <person name="Berbee M.L."/>
        </authorList>
    </citation>
    <scope>NUCLEOTIDE SEQUENCE [LARGE SCALE GENOMIC DNA]</scope>
    <source>
        <strain evidence="1 2">NRRL 1564</strain>
    </source>
</reference>
<proteinExistence type="predicted"/>
<evidence type="ECO:0000313" key="1">
    <source>
        <dbReference type="EMBL" id="PIA17687.1"/>
    </source>
</evidence>
<organism evidence="1 2">
    <name type="scientific">Coemansia reversa (strain ATCC 12441 / NRRL 1564)</name>
    <dbReference type="NCBI Taxonomy" id="763665"/>
    <lineage>
        <taxon>Eukaryota</taxon>
        <taxon>Fungi</taxon>
        <taxon>Fungi incertae sedis</taxon>
        <taxon>Zoopagomycota</taxon>
        <taxon>Kickxellomycotina</taxon>
        <taxon>Kickxellomycetes</taxon>
        <taxon>Kickxellales</taxon>
        <taxon>Kickxellaceae</taxon>
        <taxon>Coemansia</taxon>
    </lineage>
</organism>
<sequence>MTEVYVPLYIVFEGKRLGSVAHYKTPHDSDVQNYLLEKLQEKEEEKNICLDAEQGTGGVSDEEKRLVIYTRKKDNAKEAPSDEILNSVLFDLRLEAFHFEVKRQMDGGRTIGDSTELMYKPETTPFFESLSE</sequence>
<dbReference type="Proteomes" id="UP000242474">
    <property type="component" value="Unassembled WGS sequence"/>
</dbReference>
<dbReference type="EMBL" id="KZ303493">
    <property type="protein sequence ID" value="PIA17687.1"/>
    <property type="molecule type" value="Genomic_DNA"/>
</dbReference>
<keyword evidence="2" id="KW-1185">Reference proteome</keyword>